<protein>
    <submittedName>
        <fullName evidence="2">Uncharacterized protein</fullName>
    </submittedName>
</protein>
<evidence type="ECO:0000313" key="3">
    <source>
        <dbReference type="Proteomes" id="UP000650467"/>
    </source>
</evidence>
<feature type="region of interest" description="Disordered" evidence="1">
    <location>
        <begin position="82"/>
        <end position="173"/>
    </location>
</feature>
<dbReference type="AlphaFoldDB" id="A0A835WDH4"/>
<comment type="caution">
    <text evidence="2">The sequence shown here is derived from an EMBL/GenBank/DDBJ whole genome shotgun (WGS) entry which is preliminary data.</text>
</comment>
<feature type="compositionally biased region" description="Low complexity" evidence="1">
    <location>
        <begin position="103"/>
        <end position="114"/>
    </location>
</feature>
<keyword evidence="3" id="KW-1185">Reference proteome</keyword>
<sequence>MPTAGTGIRPVREREERPIGSYTALEGEQAVSRQLAAQTNNKRTPTGQFFQPVNPALHEKQVPPATYDGANITHSAVATMRGTGLLQPGGGSGRSQLASDAHYSQQQQQPEGAYYGAGGGSSSAPVSPSGTGPLPPITTGGSFAGGSTGGLGSTGKRSSWTLPWQTGDRTLGRQMADQIRYGRTPIGAFANRDLAKANK</sequence>
<evidence type="ECO:0000313" key="2">
    <source>
        <dbReference type="EMBL" id="KAG2445397.1"/>
    </source>
</evidence>
<dbReference type="OrthoDB" id="540994at2759"/>
<gene>
    <name evidence="2" type="ORF">HXX76_000019</name>
</gene>
<feature type="compositionally biased region" description="Gly residues" evidence="1">
    <location>
        <begin position="142"/>
        <end position="153"/>
    </location>
</feature>
<feature type="compositionally biased region" description="Low complexity" evidence="1">
    <location>
        <begin position="122"/>
        <end position="141"/>
    </location>
</feature>
<reference evidence="2" key="1">
    <citation type="journal article" date="2020" name="bioRxiv">
        <title>Comparative genomics of Chlamydomonas.</title>
        <authorList>
            <person name="Craig R.J."/>
            <person name="Hasan A.R."/>
            <person name="Ness R.W."/>
            <person name="Keightley P.D."/>
        </authorList>
    </citation>
    <scope>NUCLEOTIDE SEQUENCE</scope>
    <source>
        <strain evidence="2">SAG 7.73</strain>
    </source>
</reference>
<feature type="compositionally biased region" description="Polar residues" evidence="1">
    <location>
        <begin position="31"/>
        <end position="51"/>
    </location>
</feature>
<dbReference type="EMBL" id="JAEHOC010000001">
    <property type="protein sequence ID" value="KAG2445397.1"/>
    <property type="molecule type" value="Genomic_DNA"/>
</dbReference>
<organism evidence="2 3">
    <name type="scientific">Chlamydomonas incerta</name>
    <dbReference type="NCBI Taxonomy" id="51695"/>
    <lineage>
        <taxon>Eukaryota</taxon>
        <taxon>Viridiplantae</taxon>
        <taxon>Chlorophyta</taxon>
        <taxon>core chlorophytes</taxon>
        <taxon>Chlorophyceae</taxon>
        <taxon>CS clade</taxon>
        <taxon>Chlamydomonadales</taxon>
        <taxon>Chlamydomonadaceae</taxon>
        <taxon>Chlamydomonas</taxon>
    </lineage>
</organism>
<feature type="region of interest" description="Disordered" evidence="1">
    <location>
        <begin position="1"/>
        <end position="52"/>
    </location>
</feature>
<evidence type="ECO:0000256" key="1">
    <source>
        <dbReference type="SAM" id="MobiDB-lite"/>
    </source>
</evidence>
<accession>A0A835WDH4</accession>
<dbReference type="Proteomes" id="UP000650467">
    <property type="component" value="Unassembled WGS sequence"/>
</dbReference>
<name>A0A835WDH4_CHLIN</name>
<proteinExistence type="predicted"/>